<reference evidence="2" key="1">
    <citation type="submission" date="2024-02" db="EMBL/GenBank/DDBJ databases">
        <title>Complete genome sequence of Vreelandella sp. SM1641, a marine exopolysaccharide-producing bacterium isolated from deep-sea hydrothermal sediment of the southwest Indian Ocean.</title>
        <authorList>
            <person name="Zhu H."/>
            <person name="Sun M."/>
        </authorList>
    </citation>
    <scope>NUCLEOTIDE SEQUENCE</scope>
    <source>
        <strain evidence="2">SM1641</strain>
    </source>
</reference>
<evidence type="ECO:0000313" key="2">
    <source>
        <dbReference type="EMBL" id="XBY57686.1"/>
    </source>
</evidence>
<gene>
    <name evidence="2" type="ORF">V8F66_15485</name>
</gene>
<accession>A0AAU7XM58</accession>
<feature type="region of interest" description="Disordered" evidence="1">
    <location>
        <begin position="1"/>
        <end position="21"/>
    </location>
</feature>
<proteinExistence type="predicted"/>
<dbReference type="AlphaFoldDB" id="A0AAU7XM58"/>
<sequence>MTLPPDDTASAEGASTPNRSMAIACRFNRREDTGTKEWIFSSHDPVKQLPDIDKAILAIPQRPLQNRLLEDDFVAMPLTPAQLKHHRRWRVKERSRFHQYRLHLKILMQLNDGRHHLSLPARAFLKHLAWCCQEPYERHNLALPEHLARQISQQFQASLESLTQELTSPSFKRRVKESETLAKSRASSLRTWMRSAFRQAPYLLWVPIQLGYRNPRYADLAQTLKDRQTFLKNRRGNPLFNYLVGYVGKLHYFPEKGLVHDMIFLYDARYVQEGASLPQAFAQRWQDTTHYHGTTWTEGELLHPEAPRINGMWSLETEEDHQRLKHLIRYLSHYDTYLHYDMPPHTRTLVMSQRPGKKRTTKKKSASGLLAKRTREMSS</sequence>
<dbReference type="EMBL" id="CP158484">
    <property type="protein sequence ID" value="XBY57686.1"/>
    <property type="molecule type" value="Genomic_DNA"/>
</dbReference>
<feature type="region of interest" description="Disordered" evidence="1">
    <location>
        <begin position="352"/>
        <end position="379"/>
    </location>
</feature>
<evidence type="ECO:0000256" key="1">
    <source>
        <dbReference type="SAM" id="MobiDB-lite"/>
    </source>
</evidence>
<organism evidence="2">
    <name type="scientific">Vreelandella sp. SM1641</name>
    <dbReference type="NCBI Taxonomy" id="3126101"/>
    <lineage>
        <taxon>Bacteria</taxon>
        <taxon>Pseudomonadati</taxon>
        <taxon>Pseudomonadota</taxon>
        <taxon>Gammaproteobacteria</taxon>
        <taxon>Oceanospirillales</taxon>
        <taxon>Halomonadaceae</taxon>
        <taxon>Vreelandella</taxon>
    </lineage>
</organism>
<feature type="compositionally biased region" description="Basic residues" evidence="1">
    <location>
        <begin position="355"/>
        <end position="365"/>
    </location>
</feature>
<dbReference type="KEGG" id="vrs:V8F66_15485"/>
<protein>
    <submittedName>
        <fullName evidence="2">Uncharacterized protein</fullName>
    </submittedName>
</protein>
<dbReference type="RefSeq" id="WP_350359455.1">
    <property type="nucleotide sequence ID" value="NZ_CP158484.1"/>
</dbReference>
<name>A0AAU7XM58_9GAMM</name>